<organism evidence="6 7">
    <name type="scientific">Portunus trituberculatus</name>
    <name type="common">Swimming crab</name>
    <name type="synonym">Neptunus trituberculatus</name>
    <dbReference type="NCBI Taxonomy" id="210409"/>
    <lineage>
        <taxon>Eukaryota</taxon>
        <taxon>Metazoa</taxon>
        <taxon>Ecdysozoa</taxon>
        <taxon>Arthropoda</taxon>
        <taxon>Crustacea</taxon>
        <taxon>Multicrustacea</taxon>
        <taxon>Malacostraca</taxon>
        <taxon>Eumalacostraca</taxon>
        <taxon>Eucarida</taxon>
        <taxon>Decapoda</taxon>
        <taxon>Pleocyemata</taxon>
        <taxon>Brachyura</taxon>
        <taxon>Eubrachyura</taxon>
        <taxon>Portunoidea</taxon>
        <taxon>Portunidae</taxon>
        <taxon>Portuninae</taxon>
        <taxon>Portunus</taxon>
    </lineage>
</organism>
<dbReference type="GO" id="GO:0009083">
    <property type="term" value="P:branched-chain amino acid catabolic process"/>
    <property type="evidence" value="ECO:0007669"/>
    <property type="project" value="TreeGrafter"/>
</dbReference>
<protein>
    <recommendedName>
        <fullName evidence="4">2-oxoisovalerate dehydrogenase subunit alpha</fullName>
        <ecNumber evidence="4">1.2.4.4</ecNumber>
    </recommendedName>
    <alternativeName>
        <fullName evidence="4">Branched-chain alpha-keto acid dehydrogenase E1 component alpha chain</fullName>
    </alternativeName>
</protein>
<comment type="catalytic activity">
    <reaction evidence="4">
        <text>N(6)-[(R)-lipoyl]-L-lysyl-[protein] + 3-methyl-2-oxobutanoate + H(+) = N(6)-[(R)-S(8)-2-methylpropanoyldihydrolipoyl]-L-lysyl-[protein] + CO2</text>
        <dbReference type="Rhea" id="RHEA:13457"/>
        <dbReference type="Rhea" id="RHEA-COMP:10474"/>
        <dbReference type="Rhea" id="RHEA-COMP:10497"/>
        <dbReference type="ChEBI" id="CHEBI:11851"/>
        <dbReference type="ChEBI" id="CHEBI:15378"/>
        <dbReference type="ChEBI" id="CHEBI:16526"/>
        <dbReference type="ChEBI" id="CHEBI:83099"/>
        <dbReference type="ChEBI" id="CHEBI:83142"/>
        <dbReference type="EC" id="1.2.4.4"/>
    </reaction>
</comment>
<evidence type="ECO:0000313" key="6">
    <source>
        <dbReference type="EMBL" id="MPC94212.1"/>
    </source>
</evidence>
<evidence type="ECO:0000256" key="4">
    <source>
        <dbReference type="RuleBase" id="RU365014"/>
    </source>
</evidence>
<comment type="cofactor">
    <cofactor evidence="4">
        <name>thiamine diphosphate</name>
        <dbReference type="ChEBI" id="CHEBI:58937"/>
    </cofactor>
</comment>
<dbReference type="PANTHER" id="PTHR43380:SF1">
    <property type="entry name" value="2-OXOISOVALERATE DEHYDROGENASE SUBUNIT ALPHA, MITOCHONDRIAL"/>
    <property type="match status" value="1"/>
</dbReference>
<dbReference type="InterPro" id="IPR050771">
    <property type="entry name" value="Alpha-ketoacid_DH_E1_comp"/>
</dbReference>
<keyword evidence="3 4" id="KW-0560">Oxidoreductase</keyword>
<dbReference type="Pfam" id="PF00676">
    <property type="entry name" value="E1_dh"/>
    <property type="match status" value="1"/>
</dbReference>
<evidence type="ECO:0000256" key="2">
    <source>
        <dbReference type="ARBA" id="ARBA00022946"/>
    </source>
</evidence>
<dbReference type="AlphaFoldDB" id="A0A5B7JDC6"/>
<comment type="function">
    <text evidence="4">The branched-chain alpha-keto dehydrogenase complex catalyzes the overall conversion of alpha-keto acids to acyl-CoA and CO(2). It contains multiple copies of three enzymatic components: branched-chain alpha-keto acid decarboxylase (E1), lipoamide acyltransferase (E2) and lipoamide dehydrogenase (E3).</text>
</comment>
<evidence type="ECO:0000259" key="5">
    <source>
        <dbReference type="Pfam" id="PF00676"/>
    </source>
</evidence>
<comment type="caution">
    <text evidence="6">The sequence shown here is derived from an EMBL/GenBank/DDBJ whole genome shotgun (WGS) entry which is preliminary data.</text>
</comment>
<dbReference type="EMBL" id="VSRR010097667">
    <property type="protein sequence ID" value="MPC94212.1"/>
    <property type="molecule type" value="Genomic_DNA"/>
</dbReference>
<feature type="domain" description="Dehydrogenase E1 component" evidence="5">
    <location>
        <begin position="38"/>
        <end position="140"/>
    </location>
</feature>
<accession>A0A5B7JDC6</accession>
<dbReference type="InterPro" id="IPR001017">
    <property type="entry name" value="DH_E1"/>
</dbReference>
<keyword evidence="7" id="KW-1185">Reference proteome</keyword>
<dbReference type="OrthoDB" id="3845at2759"/>
<evidence type="ECO:0000256" key="1">
    <source>
        <dbReference type="ARBA" id="ARBA00008646"/>
    </source>
</evidence>
<dbReference type="GO" id="GO:0003863">
    <property type="term" value="F:branched-chain 2-oxo acid dehydrogenase activity"/>
    <property type="evidence" value="ECO:0007669"/>
    <property type="project" value="UniProtKB-EC"/>
</dbReference>
<evidence type="ECO:0000313" key="7">
    <source>
        <dbReference type="Proteomes" id="UP000324222"/>
    </source>
</evidence>
<name>A0A5B7JDC6_PORTR</name>
<keyword evidence="4" id="KW-0786">Thiamine pyrophosphate</keyword>
<evidence type="ECO:0000256" key="3">
    <source>
        <dbReference type="ARBA" id="ARBA00023002"/>
    </source>
</evidence>
<dbReference type="SUPFAM" id="SSF52518">
    <property type="entry name" value="Thiamin diphosphate-binding fold (THDP-binding)"/>
    <property type="match status" value="1"/>
</dbReference>
<dbReference type="Proteomes" id="UP000324222">
    <property type="component" value="Unassembled WGS sequence"/>
</dbReference>
<dbReference type="PANTHER" id="PTHR43380">
    <property type="entry name" value="2-OXOISOVALERATE DEHYDROGENASE SUBUNIT ALPHA, MITOCHONDRIAL"/>
    <property type="match status" value="1"/>
</dbReference>
<dbReference type="EC" id="1.2.4.4" evidence="4"/>
<comment type="similarity">
    <text evidence="1 4">Belongs to the BCKDHA family.</text>
</comment>
<keyword evidence="2" id="KW-0809">Transit peptide</keyword>
<reference evidence="6 7" key="1">
    <citation type="submission" date="2019-05" db="EMBL/GenBank/DDBJ databases">
        <title>Another draft genome of Portunus trituberculatus and its Hox gene families provides insights of decapod evolution.</title>
        <authorList>
            <person name="Jeong J.-H."/>
            <person name="Song I."/>
            <person name="Kim S."/>
            <person name="Choi T."/>
            <person name="Kim D."/>
            <person name="Ryu S."/>
            <person name="Kim W."/>
        </authorList>
    </citation>
    <scope>NUCLEOTIDE SEQUENCE [LARGE SCALE GENOMIC DNA]</scope>
    <source>
        <tissue evidence="6">Muscle</tissue>
    </source>
</reference>
<gene>
    <name evidence="6" type="primary">Y39E4A.3</name>
    <name evidence="6" type="ORF">E2C01_089368</name>
</gene>
<dbReference type="Gene3D" id="3.40.50.970">
    <property type="match status" value="1"/>
</dbReference>
<sequence length="143" mass="15742">MEPCVLWGPMGLQAHGFKSCPRSECRLGFLIRGNGFLAGVLMWRGFPLDSFINQCYGNEADMGKGRQMPVHYGSVEHRFVTISSPLATQMPQAVGTAYSFKRAQNGLCVICYFGEGTSSEGDAHAAFNFSATLECPVIFFWQV</sequence>
<proteinExistence type="inferred from homology"/>
<dbReference type="InterPro" id="IPR029061">
    <property type="entry name" value="THDP-binding"/>
</dbReference>